<sequence>MADLITWGDFGKVDLRVGTILEVMDFPKARKPAYQLCIDFGELGVLKSSAQITVHYKKENLVGRQIIAVVNFPKKQIADFMSECLVTGFPDENGDIVLSSIERQVPNGTKLM</sequence>
<dbReference type="CDD" id="cd02798">
    <property type="entry name" value="tRNA_bind_CsaA"/>
    <property type="match status" value="1"/>
</dbReference>
<keyword evidence="1 3" id="KW-0820">tRNA-binding</keyword>
<dbReference type="Gene3D" id="2.40.50.140">
    <property type="entry name" value="Nucleic acid-binding proteins"/>
    <property type="match status" value="1"/>
</dbReference>
<proteinExistence type="predicted"/>
<dbReference type="NCBIfam" id="NF007494">
    <property type="entry name" value="PRK10089.1-3"/>
    <property type="match status" value="1"/>
</dbReference>
<evidence type="ECO:0000259" key="4">
    <source>
        <dbReference type="PROSITE" id="PS50886"/>
    </source>
</evidence>
<dbReference type="InterPro" id="IPR051270">
    <property type="entry name" value="Tyrosine-tRNA_ligase_regulator"/>
</dbReference>
<dbReference type="InterPro" id="IPR002547">
    <property type="entry name" value="tRNA-bd_dom"/>
</dbReference>
<keyword evidence="6" id="KW-1185">Reference proteome</keyword>
<protein>
    <submittedName>
        <fullName evidence="5">tRNA-binding protein</fullName>
    </submittedName>
</protein>
<dbReference type="NCBIfam" id="NF007495">
    <property type="entry name" value="PRK10089.1-4"/>
    <property type="match status" value="1"/>
</dbReference>
<accession>A0A2S9J1T7</accession>
<dbReference type="RefSeq" id="WP_105717664.1">
    <property type="nucleotide sequence ID" value="NZ_PVBQ01000011.1"/>
</dbReference>
<dbReference type="FunFam" id="2.40.50.140:FF:000165">
    <property type="entry name" value="Chaperone CsaA"/>
    <property type="match status" value="1"/>
</dbReference>
<dbReference type="Proteomes" id="UP000239711">
    <property type="component" value="Unassembled WGS sequence"/>
</dbReference>
<evidence type="ECO:0000256" key="3">
    <source>
        <dbReference type="PROSITE-ProRule" id="PRU00209"/>
    </source>
</evidence>
<dbReference type="AlphaFoldDB" id="A0A2S9J1T7"/>
<dbReference type="InterPro" id="IPR008231">
    <property type="entry name" value="CsaA"/>
</dbReference>
<gene>
    <name evidence="5" type="ORF">C5745_14185</name>
</gene>
<evidence type="ECO:0000313" key="6">
    <source>
        <dbReference type="Proteomes" id="UP000239711"/>
    </source>
</evidence>
<evidence type="ECO:0000256" key="2">
    <source>
        <dbReference type="ARBA" id="ARBA00022884"/>
    </source>
</evidence>
<dbReference type="GO" id="GO:0000049">
    <property type="term" value="F:tRNA binding"/>
    <property type="evidence" value="ECO:0007669"/>
    <property type="project" value="UniProtKB-UniRule"/>
</dbReference>
<dbReference type="PANTHER" id="PTHR11586:SF37">
    <property type="entry name" value="TRNA-BINDING DOMAIN-CONTAINING PROTEIN"/>
    <property type="match status" value="1"/>
</dbReference>
<name>A0A2S9J1T7_9SPHI</name>
<dbReference type="PANTHER" id="PTHR11586">
    <property type="entry name" value="TRNA-AMINOACYLATION COFACTOR ARC1 FAMILY MEMBER"/>
    <property type="match status" value="1"/>
</dbReference>
<dbReference type="OrthoDB" id="9794564at2"/>
<feature type="domain" description="TRNA-binding" evidence="4">
    <location>
        <begin position="9"/>
        <end position="112"/>
    </location>
</feature>
<reference evidence="5 6" key="1">
    <citation type="submission" date="2018-02" db="EMBL/GenBank/DDBJ databases">
        <title>The draft genome of Sphingobacterium sp. 5JN-11.</title>
        <authorList>
            <person name="Liu L."/>
            <person name="Li L."/>
            <person name="Liang L."/>
            <person name="Zhang X."/>
            <person name="Wang T."/>
        </authorList>
    </citation>
    <scope>NUCLEOTIDE SEQUENCE [LARGE SCALE GENOMIC DNA]</scope>
    <source>
        <strain evidence="5 6">5JN-11</strain>
    </source>
</reference>
<evidence type="ECO:0000313" key="5">
    <source>
        <dbReference type="EMBL" id="PRD46747.1"/>
    </source>
</evidence>
<comment type="caution">
    <text evidence="5">The sequence shown here is derived from an EMBL/GenBank/DDBJ whole genome shotgun (WGS) entry which is preliminary data.</text>
</comment>
<organism evidence="5 6">
    <name type="scientific">Sphingobacterium haloxyli</name>
    <dbReference type="NCBI Taxonomy" id="2100533"/>
    <lineage>
        <taxon>Bacteria</taxon>
        <taxon>Pseudomonadati</taxon>
        <taxon>Bacteroidota</taxon>
        <taxon>Sphingobacteriia</taxon>
        <taxon>Sphingobacteriales</taxon>
        <taxon>Sphingobacteriaceae</taxon>
        <taxon>Sphingobacterium</taxon>
    </lineage>
</organism>
<dbReference type="PROSITE" id="PS50886">
    <property type="entry name" value="TRBD"/>
    <property type="match status" value="1"/>
</dbReference>
<dbReference type="NCBIfam" id="TIGR02222">
    <property type="entry name" value="chap_CsaA"/>
    <property type="match status" value="1"/>
</dbReference>
<dbReference type="SUPFAM" id="SSF50249">
    <property type="entry name" value="Nucleic acid-binding proteins"/>
    <property type="match status" value="1"/>
</dbReference>
<dbReference type="InterPro" id="IPR012340">
    <property type="entry name" value="NA-bd_OB-fold"/>
</dbReference>
<dbReference type="Pfam" id="PF01588">
    <property type="entry name" value="tRNA_bind"/>
    <property type="match status" value="1"/>
</dbReference>
<dbReference type="EMBL" id="PVBQ01000011">
    <property type="protein sequence ID" value="PRD46747.1"/>
    <property type="molecule type" value="Genomic_DNA"/>
</dbReference>
<keyword evidence="2 3" id="KW-0694">RNA-binding</keyword>
<evidence type="ECO:0000256" key="1">
    <source>
        <dbReference type="ARBA" id="ARBA00022555"/>
    </source>
</evidence>